<dbReference type="AlphaFoldDB" id="A0A5N1J728"/>
<evidence type="ECO:0000313" key="5">
    <source>
        <dbReference type="Proteomes" id="UP000326570"/>
    </source>
</evidence>
<dbReference type="Gene3D" id="3.10.350.10">
    <property type="entry name" value="LysM domain"/>
    <property type="match status" value="2"/>
</dbReference>
<dbReference type="PROSITE" id="PS00922">
    <property type="entry name" value="TRANSGLYCOSYLASE"/>
    <property type="match status" value="1"/>
</dbReference>
<feature type="signal peptide" evidence="2">
    <location>
        <begin position="1"/>
        <end position="19"/>
    </location>
</feature>
<dbReference type="Pfam" id="PF01476">
    <property type="entry name" value="LysM"/>
    <property type="match status" value="2"/>
</dbReference>
<organism evidence="4 5">
    <name type="scientific">Adhaeribacter soli</name>
    <dbReference type="NCBI Taxonomy" id="2607655"/>
    <lineage>
        <taxon>Bacteria</taxon>
        <taxon>Pseudomonadati</taxon>
        <taxon>Bacteroidota</taxon>
        <taxon>Cytophagia</taxon>
        <taxon>Cytophagales</taxon>
        <taxon>Hymenobacteraceae</taxon>
        <taxon>Adhaeribacter</taxon>
    </lineage>
</organism>
<protein>
    <submittedName>
        <fullName evidence="4">Transglycosylase SLT domain-containing protein</fullName>
    </submittedName>
</protein>
<comment type="similarity">
    <text evidence="1">Belongs to the transglycosylase Slt family.</text>
</comment>
<proteinExistence type="inferred from homology"/>
<name>A0A5N1J728_9BACT</name>
<dbReference type="InterPro" id="IPR023346">
    <property type="entry name" value="Lysozyme-like_dom_sf"/>
</dbReference>
<sequence length="522" mass="58575">MKFGKPLLLTFASALLAQANVKANGLPIGESKGISKDSIRVKISAITSLPEELMEFDNLIPYESDEVIQDRLSCIKSEIPLTFNPYVRNYIDYFTVRNRKYTRRMLERENLYFPLFEKYLAKHDMPTELKYLAVVESALNPYAKSVVGALGLWQFMPATANDFRLVQNSFYDERMDPEKSTEAACKFLRQLYRIFDDWELALAAYNCGPGNVRKAINRAGGGKQTFWAIFPYLPKETRGYVPSFTAVMYAMNYAEAHKITTDSLQFPVATDTVLINHGLDLAKFSAELNLSPEELRNLNPAIKKDQIPGTVRNFAIKVPAEKRPVLARNRTTILNNARYAEPKPVYQPVVDKEPVMVAKQAAKVDSTQQNLALQKSDYVVKRGDYLSKIAAAHNVTIEEIKTWNNLKSSTVMANQKLVIFKPGAPADSTQNTALASAAETKPTEETASEVKETKEAAKMVASRKAPVRKATPKERVIIHSVQPGDTLWNISKKYNGITVEQIKKLNNLKGNELKPGQKLILG</sequence>
<dbReference type="RefSeq" id="WP_150902924.1">
    <property type="nucleotide sequence ID" value="NZ_VTWT01000002.1"/>
</dbReference>
<evidence type="ECO:0000313" key="4">
    <source>
        <dbReference type="EMBL" id="KAA9340997.1"/>
    </source>
</evidence>
<dbReference type="InterPro" id="IPR036779">
    <property type="entry name" value="LysM_dom_sf"/>
</dbReference>
<reference evidence="4 5" key="1">
    <citation type="submission" date="2019-09" db="EMBL/GenBank/DDBJ databases">
        <title>Genome sequence of Adhaeribacter sp. M2.</title>
        <authorList>
            <person name="Srinivasan S."/>
        </authorList>
    </citation>
    <scope>NUCLEOTIDE SEQUENCE [LARGE SCALE GENOMIC DNA]</scope>
    <source>
        <strain evidence="4 5">M2</strain>
    </source>
</reference>
<feature type="domain" description="LysM" evidence="3">
    <location>
        <begin position="376"/>
        <end position="419"/>
    </location>
</feature>
<dbReference type="PANTHER" id="PTHR37423">
    <property type="entry name" value="SOLUBLE LYTIC MUREIN TRANSGLYCOSYLASE-RELATED"/>
    <property type="match status" value="1"/>
</dbReference>
<dbReference type="Proteomes" id="UP000326570">
    <property type="component" value="Unassembled WGS sequence"/>
</dbReference>
<dbReference type="GO" id="GO:0016020">
    <property type="term" value="C:membrane"/>
    <property type="evidence" value="ECO:0007669"/>
    <property type="project" value="InterPro"/>
</dbReference>
<dbReference type="CDD" id="cd00118">
    <property type="entry name" value="LysM"/>
    <property type="match status" value="2"/>
</dbReference>
<evidence type="ECO:0000259" key="3">
    <source>
        <dbReference type="PROSITE" id="PS51782"/>
    </source>
</evidence>
<dbReference type="CDD" id="cd16894">
    <property type="entry name" value="MltD-like"/>
    <property type="match status" value="1"/>
</dbReference>
<keyword evidence="5" id="KW-1185">Reference proteome</keyword>
<evidence type="ECO:0000256" key="2">
    <source>
        <dbReference type="SAM" id="SignalP"/>
    </source>
</evidence>
<evidence type="ECO:0000256" key="1">
    <source>
        <dbReference type="ARBA" id="ARBA00007734"/>
    </source>
</evidence>
<dbReference type="SUPFAM" id="SSF53955">
    <property type="entry name" value="Lysozyme-like"/>
    <property type="match status" value="1"/>
</dbReference>
<dbReference type="Gene3D" id="1.10.530.10">
    <property type="match status" value="1"/>
</dbReference>
<dbReference type="InterPro" id="IPR008258">
    <property type="entry name" value="Transglycosylase_SLT_dom_1"/>
</dbReference>
<feature type="domain" description="LysM" evidence="3">
    <location>
        <begin position="477"/>
        <end position="521"/>
    </location>
</feature>
<dbReference type="Pfam" id="PF01464">
    <property type="entry name" value="SLT"/>
    <property type="match status" value="1"/>
</dbReference>
<gene>
    <name evidence="4" type="ORF">F0P94_06105</name>
</gene>
<dbReference type="PANTHER" id="PTHR37423:SF2">
    <property type="entry name" value="MEMBRANE-BOUND LYTIC MUREIN TRANSGLYCOSYLASE C"/>
    <property type="match status" value="1"/>
</dbReference>
<dbReference type="GO" id="GO:0008933">
    <property type="term" value="F:peptidoglycan lytic transglycosylase activity"/>
    <property type="evidence" value="ECO:0007669"/>
    <property type="project" value="InterPro"/>
</dbReference>
<dbReference type="PROSITE" id="PS51782">
    <property type="entry name" value="LYSM"/>
    <property type="match status" value="2"/>
</dbReference>
<dbReference type="GO" id="GO:0000270">
    <property type="term" value="P:peptidoglycan metabolic process"/>
    <property type="evidence" value="ECO:0007669"/>
    <property type="project" value="InterPro"/>
</dbReference>
<dbReference type="EMBL" id="VTWT01000002">
    <property type="protein sequence ID" value="KAA9340997.1"/>
    <property type="molecule type" value="Genomic_DNA"/>
</dbReference>
<accession>A0A5N1J728</accession>
<comment type="caution">
    <text evidence="4">The sequence shown here is derived from an EMBL/GenBank/DDBJ whole genome shotgun (WGS) entry which is preliminary data.</text>
</comment>
<keyword evidence="2" id="KW-0732">Signal</keyword>
<feature type="chain" id="PRO_5024864717" evidence="2">
    <location>
        <begin position="20"/>
        <end position="522"/>
    </location>
</feature>
<dbReference type="SUPFAM" id="SSF54106">
    <property type="entry name" value="LysM domain"/>
    <property type="match status" value="2"/>
</dbReference>
<dbReference type="InterPro" id="IPR018392">
    <property type="entry name" value="LysM"/>
</dbReference>
<dbReference type="InterPro" id="IPR000189">
    <property type="entry name" value="Transglyc_AS"/>
</dbReference>
<dbReference type="SMART" id="SM00257">
    <property type="entry name" value="LysM"/>
    <property type="match status" value="2"/>
</dbReference>